<evidence type="ECO:0000256" key="2">
    <source>
        <dbReference type="SAM" id="Phobius"/>
    </source>
</evidence>
<comment type="caution">
    <text evidence="4">The sequence shown here is derived from an EMBL/GenBank/DDBJ whole genome shotgun (WGS) entry which is preliminary data.</text>
</comment>
<comment type="similarity">
    <text evidence="1">Belongs to the bacterial sugar transferase family.</text>
</comment>
<dbReference type="AlphaFoldDB" id="A0AAP5H2C3"/>
<keyword evidence="2" id="KW-0472">Membrane</keyword>
<dbReference type="InterPro" id="IPR003362">
    <property type="entry name" value="Bact_transf"/>
</dbReference>
<evidence type="ECO:0000313" key="5">
    <source>
        <dbReference type="Proteomes" id="UP001254832"/>
    </source>
</evidence>
<dbReference type="EMBL" id="JAVDTR010000006">
    <property type="protein sequence ID" value="MDR6724015.1"/>
    <property type="molecule type" value="Genomic_DNA"/>
</dbReference>
<evidence type="ECO:0000256" key="1">
    <source>
        <dbReference type="ARBA" id="ARBA00006464"/>
    </source>
</evidence>
<dbReference type="Proteomes" id="UP001254832">
    <property type="component" value="Unassembled WGS sequence"/>
</dbReference>
<name>A0AAP5H2C3_PAEAM</name>
<evidence type="ECO:0000313" key="4">
    <source>
        <dbReference type="EMBL" id="MDR6724015.1"/>
    </source>
</evidence>
<evidence type="ECO:0000259" key="3">
    <source>
        <dbReference type="Pfam" id="PF02397"/>
    </source>
</evidence>
<dbReference type="PANTHER" id="PTHR30576:SF10">
    <property type="entry name" value="SLL5057 PROTEIN"/>
    <property type="match status" value="1"/>
</dbReference>
<reference evidence="4" key="1">
    <citation type="submission" date="2023-07" db="EMBL/GenBank/DDBJ databases">
        <title>Sorghum-associated microbial communities from plants grown in Nebraska, USA.</title>
        <authorList>
            <person name="Schachtman D."/>
        </authorList>
    </citation>
    <scope>NUCLEOTIDE SEQUENCE</scope>
    <source>
        <strain evidence="4">BE80</strain>
    </source>
</reference>
<proteinExistence type="inferred from homology"/>
<dbReference type="GO" id="GO:0016780">
    <property type="term" value="F:phosphotransferase activity, for other substituted phosphate groups"/>
    <property type="evidence" value="ECO:0007669"/>
    <property type="project" value="TreeGrafter"/>
</dbReference>
<sequence length="233" mass="26483">MSPSPQTKEAEIVIDKGLGYSATTAAHGLEADKVYLLMKRMLDFLGSFIGLILLCPLFAVIALLIKIEAPKGSVFFRQVRVGLNGKEFHMYKFRSMVVNAEDLLENLIDQNEVGGNMFKMKNDPRITRIGKFIRKTSLDELPQLWNVLKGEMSLVGPRPSLPREVENYTSYDRQRLKMIPGCTGLWQVSGRNSVGFNEMVELDLTYARERNIFMDIKIILRTFRVLIGSKDAF</sequence>
<dbReference type="PANTHER" id="PTHR30576">
    <property type="entry name" value="COLANIC BIOSYNTHESIS UDP-GLUCOSE LIPID CARRIER TRANSFERASE"/>
    <property type="match status" value="1"/>
</dbReference>
<feature type="domain" description="Bacterial sugar transferase" evidence="3">
    <location>
        <begin position="39"/>
        <end position="227"/>
    </location>
</feature>
<feature type="transmembrane region" description="Helical" evidence="2">
    <location>
        <begin position="44"/>
        <end position="65"/>
    </location>
</feature>
<dbReference type="RefSeq" id="WP_082560327.1">
    <property type="nucleotide sequence ID" value="NZ_JAVDTR010000006.1"/>
</dbReference>
<keyword evidence="2" id="KW-1133">Transmembrane helix</keyword>
<organism evidence="4 5">
    <name type="scientific">Paenibacillus amylolyticus</name>
    <dbReference type="NCBI Taxonomy" id="1451"/>
    <lineage>
        <taxon>Bacteria</taxon>
        <taxon>Bacillati</taxon>
        <taxon>Bacillota</taxon>
        <taxon>Bacilli</taxon>
        <taxon>Bacillales</taxon>
        <taxon>Paenibacillaceae</taxon>
        <taxon>Paenibacillus</taxon>
    </lineage>
</organism>
<dbReference type="Pfam" id="PF02397">
    <property type="entry name" value="Bac_transf"/>
    <property type="match status" value="1"/>
</dbReference>
<protein>
    <submittedName>
        <fullName evidence="4">Lipopolysaccharide/colanic/teichoic acid biosynthesis glycosyltransferase</fullName>
    </submittedName>
</protein>
<keyword evidence="2" id="KW-0812">Transmembrane</keyword>
<gene>
    <name evidence="4" type="ORF">J2W91_002477</name>
</gene>
<accession>A0AAP5H2C3</accession>